<comment type="subcellular location">
    <subcellularLocation>
        <location evidence="1">Nucleus</location>
    </subcellularLocation>
</comment>
<dbReference type="EMBL" id="LVLJ01001470">
    <property type="protein sequence ID" value="OAE29380.1"/>
    <property type="molecule type" value="Genomic_DNA"/>
</dbReference>
<feature type="domain" description="G-patch" evidence="9">
    <location>
        <begin position="176"/>
        <end position="221"/>
    </location>
</feature>
<keyword evidence="7" id="KW-0175">Coiled coil</keyword>
<dbReference type="InterPro" id="IPR022159">
    <property type="entry name" value="STIP/TFIP11_N"/>
</dbReference>
<name>A0A176W8G7_MARPO</name>
<keyword evidence="3" id="KW-0507">mRNA processing</keyword>
<evidence type="ECO:0000256" key="3">
    <source>
        <dbReference type="ARBA" id="ARBA00022664"/>
    </source>
</evidence>
<evidence type="ECO:0000313" key="11">
    <source>
        <dbReference type="Proteomes" id="UP000077202"/>
    </source>
</evidence>
<dbReference type="GO" id="GO:0071008">
    <property type="term" value="C:U2-type post-mRNA release spliceosomal complex"/>
    <property type="evidence" value="ECO:0007669"/>
    <property type="project" value="TreeGrafter"/>
</dbReference>
<evidence type="ECO:0000256" key="1">
    <source>
        <dbReference type="ARBA" id="ARBA00004123"/>
    </source>
</evidence>
<evidence type="ECO:0000256" key="4">
    <source>
        <dbReference type="ARBA" id="ARBA00022728"/>
    </source>
</evidence>
<dbReference type="Proteomes" id="UP000077202">
    <property type="component" value="Unassembled WGS sequence"/>
</dbReference>
<dbReference type="PROSITE" id="PS50174">
    <property type="entry name" value="G_PATCH"/>
    <property type="match status" value="1"/>
</dbReference>
<evidence type="ECO:0000256" key="5">
    <source>
        <dbReference type="ARBA" id="ARBA00023187"/>
    </source>
</evidence>
<dbReference type="Pfam" id="PF12457">
    <property type="entry name" value="TIP_N"/>
    <property type="match status" value="1"/>
</dbReference>
<evidence type="ECO:0000256" key="2">
    <source>
        <dbReference type="ARBA" id="ARBA00010900"/>
    </source>
</evidence>
<reference evidence="10" key="1">
    <citation type="submission" date="2016-03" db="EMBL/GenBank/DDBJ databases">
        <title>Mechanisms controlling the formation of the plant cell surface in tip-growing cells are functionally conserved among land plants.</title>
        <authorList>
            <person name="Honkanen S."/>
            <person name="Jones V.A."/>
            <person name="Morieri G."/>
            <person name="Champion C."/>
            <person name="Hetherington A.J."/>
            <person name="Kelly S."/>
            <person name="Saint-Marcoux D."/>
            <person name="Proust H."/>
            <person name="Prescott H."/>
            <person name="Dolan L."/>
        </authorList>
    </citation>
    <scope>NUCLEOTIDE SEQUENCE [LARGE SCALE GENOMIC DNA]</scope>
    <source>
        <tissue evidence="10">Whole gametophyte</tissue>
    </source>
</reference>
<dbReference type="PANTHER" id="PTHR23329:SF1">
    <property type="entry name" value="TUFTELIN-INTERACTING PROTEIN 11"/>
    <property type="match status" value="1"/>
</dbReference>
<dbReference type="AlphaFoldDB" id="A0A176W8G7"/>
<protein>
    <recommendedName>
        <fullName evidence="9">G-patch domain-containing protein</fullName>
    </recommendedName>
</protein>
<feature type="region of interest" description="Disordered" evidence="8">
    <location>
        <begin position="47"/>
        <end position="70"/>
    </location>
</feature>
<proteinExistence type="inferred from homology"/>
<dbReference type="SMART" id="SM00443">
    <property type="entry name" value="G_patch"/>
    <property type="match status" value="1"/>
</dbReference>
<dbReference type="Pfam" id="PF01585">
    <property type="entry name" value="G-patch"/>
    <property type="match status" value="1"/>
</dbReference>
<keyword evidence="5" id="KW-0508">mRNA splicing</keyword>
<accession>A0A176W8G7</accession>
<evidence type="ECO:0000259" key="9">
    <source>
        <dbReference type="PROSITE" id="PS50174"/>
    </source>
</evidence>
<comment type="similarity">
    <text evidence="2">Belongs to the TFP11/STIP family.</text>
</comment>
<evidence type="ECO:0000313" key="10">
    <source>
        <dbReference type="EMBL" id="OAE29380.1"/>
    </source>
</evidence>
<keyword evidence="11" id="KW-1185">Reference proteome</keyword>
<dbReference type="InterPro" id="IPR045211">
    <property type="entry name" value="TFP11/STIP/Ntr1"/>
</dbReference>
<dbReference type="PANTHER" id="PTHR23329">
    <property type="entry name" value="TUFTELIN-INTERACTING PROTEIN 11-RELATED"/>
    <property type="match status" value="1"/>
</dbReference>
<dbReference type="InterPro" id="IPR022783">
    <property type="entry name" value="GCFC_dom"/>
</dbReference>
<dbReference type="GO" id="GO:0000390">
    <property type="term" value="P:spliceosomal complex disassembly"/>
    <property type="evidence" value="ECO:0007669"/>
    <property type="project" value="InterPro"/>
</dbReference>
<feature type="coiled-coil region" evidence="7">
    <location>
        <begin position="339"/>
        <end position="366"/>
    </location>
</feature>
<evidence type="ECO:0000256" key="6">
    <source>
        <dbReference type="ARBA" id="ARBA00023242"/>
    </source>
</evidence>
<keyword evidence="6" id="KW-0539">Nucleus</keyword>
<comment type="caution">
    <text evidence="10">The sequence shown here is derived from an EMBL/GenBank/DDBJ whole genome shotgun (WGS) entry which is preliminary data.</text>
</comment>
<evidence type="ECO:0000256" key="7">
    <source>
        <dbReference type="SAM" id="Coils"/>
    </source>
</evidence>
<keyword evidence="4" id="KW-0747">Spliceosome</keyword>
<evidence type="ECO:0000256" key="8">
    <source>
        <dbReference type="SAM" id="MobiDB-lite"/>
    </source>
</evidence>
<sequence length="942" mass="107071">MDEYQHMERFSMENDYTDGQWVGGEYYYRKRKEKHNQTKEEALYGIFEESDSDEDSSKRRRRGDVMKKSDLTKPVAFVSTGIVKPTEEAEKVVVEEDEDGERPGLGSGLGFKSARARKDEEEDQDLLPTAFGRQIIEAAERRQKEKEMAKVSASKTKASELGVAVGPEVGTFEKHTRGIGLKLLEKMGYKGGGLGKNQQGIAAPIEAKLRPTKMGMGFNDFKETSTGLPPAPGTEVLQEKAREVKDKPKEKLWHIRNRNKKKKDYVTASELLTQKQGVETVQTVLDMRGPQVRVLTNLESLNAEHVAKEENTPMPELQHNIRLIVDLAEAEIQMCDRKLAHERDSIVVLEKETERLQREVITQKQQIDVMETIMGSIRKLQEKVAAGGMSLESLAGSFATLQATHREDYKLYNVGIIALSYVMPSMVTLFRGWEPLQHPLHGIDVMSAWQGLLQGDEPKDYSIFSDSDSAYGGHSSPYTQLVMEAIMPAVRTAATNFWEPRDPEPMLRFLEAWEKLLPSGILQNILEHLVMPKLTVAVDVWDPRQETVPIHAWLHPWLPLLGSRMEGLYLPIRYKLTNALQAWHPSDTSAYSLLSPWQSVFDAASWEQLLVRSIVPKLMYALQELVVNPAHQQLEEFNWVMAWATAVPIHHMAGMLEAGFFPKWQQVLYHWLCSNPNFDEVTQWYLGWKSLFPPELLANERIRRQLNVALDMMNQAVEGAPVVQPGARENVSYLRVTEQRQFESQQQAAFTKQQQQHAASTYGVDNHGAENMSLKEILEGFAQDNDVQFLPKLGRVHEGLQVYGFGSISVCVDSAKQKVVAQTGDMWVSVSLEQLLEMHRSRSGSRWNSHKIIGIPDCSESKQWPEIFGIGWSAFLFSTGFSGWLTCQERRTEKYDIYWRLEQAMLIVSKSAELVGLNQYDLQTFVACLYQLKSAEGMWPDF</sequence>
<organism evidence="10 11">
    <name type="scientific">Marchantia polymorpha subsp. ruderalis</name>
    <dbReference type="NCBI Taxonomy" id="1480154"/>
    <lineage>
        <taxon>Eukaryota</taxon>
        <taxon>Viridiplantae</taxon>
        <taxon>Streptophyta</taxon>
        <taxon>Embryophyta</taxon>
        <taxon>Marchantiophyta</taxon>
        <taxon>Marchantiopsida</taxon>
        <taxon>Marchantiidae</taxon>
        <taxon>Marchantiales</taxon>
        <taxon>Marchantiaceae</taxon>
        <taxon>Marchantia</taxon>
    </lineage>
</organism>
<dbReference type="GO" id="GO:0003676">
    <property type="term" value="F:nucleic acid binding"/>
    <property type="evidence" value="ECO:0007669"/>
    <property type="project" value="InterPro"/>
</dbReference>
<dbReference type="Pfam" id="PF07842">
    <property type="entry name" value="GCFC"/>
    <property type="match status" value="1"/>
</dbReference>
<dbReference type="InterPro" id="IPR000467">
    <property type="entry name" value="G_patch_dom"/>
</dbReference>
<gene>
    <name evidence="10" type="ORF">AXG93_4831s1410</name>
</gene>
<feature type="region of interest" description="Disordered" evidence="8">
    <location>
        <begin position="89"/>
        <end position="125"/>
    </location>
</feature>